<dbReference type="PROSITE" id="PS51257">
    <property type="entry name" value="PROKAR_LIPOPROTEIN"/>
    <property type="match status" value="1"/>
</dbReference>
<dbReference type="EMBL" id="JAVUPU010000002">
    <property type="protein sequence ID" value="MDT9598304.1"/>
    <property type="molecule type" value="Genomic_DNA"/>
</dbReference>
<evidence type="ECO:0000256" key="1">
    <source>
        <dbReference type="SAM" id="SignalP"/>
    </source>
</evidence>
<evidence type="ECO:0008006" key="4">
    <source>
        <dbReference type="Google" id="ProtNLM"/>
    </source>
</evidence>
<proteinExistence type="predicted"/>
<comment type="caution">
    <text evidence="2">The sequence shown here is derived from an EMBL/GenBank/DDBJ whole genome shotgun (WGS) entry which is preliminary data.</text>
</comment>
<sequence>MDRLRRLSRASATPLLAFALLTACATATPYQPLGTRGQASGGYSEQRIEDNRFRVSFTGNQFTSRQRVENYLLFRAAELTLQAGFDSFTMVERSVDPNTRTTVSRDTFGPYGPGPWGYWGPSWRYRYGGYGWRYWDPWYGSPFWANDIDVRTVTSFEATAEIVMSRGSRPNDPRSFDARQVMDNLGGTIELPR</sequence>
<organism evidence="2 3">
    <name type="scientific">Sphingosinicella rhizophila</name>
    <dbReference type="NCBI Taxonomy" id="3050082"/>
    <lineage>
        <taxon>Bacteria</taxon>
        <taxon>Pseudomonadati</taxon>
        <taxon>Pseudomonadota</taxon>
        <taxon>Alphaproteobacteria</taxon>
        <taxon>Sphingomonadales</taxon>
        <taxon>Sphingosinicellaceae</taxon>
        <taxon>Sphingosinicella</taxon>
    </lineage>
</organism>
<name>A0ABU3Q4I5_9SPHN</name>
<gene>
    <name evidence="2" type="ORF">RQX22_04985</name>
</gene>
<evidence type="ECO:0000313" key="3">
    <source>
        <dbReference type="Proteomes" id="UP001259572"/>
    </source>
</evidence>
<keyword evidence="1" id="KW-0732">Signal</keyword>
<accession>A0ABU3Q4I5</accession>
<keyword evidence="3" id="KW-1185">Reference proteome</keyword>
<reference evidence="2 3" key="1">
    <citation type="submission" date="2023-05" db="EMBL/GenBank/DDBJ databases">
        <authorList>
            <person name="Guo Y."/>
        </authorList>
    </citation>
    <scope>NUCLEOTIDE SEQUENCE [LARGE SCALE GENOMIC DNA]</scope>
    <source>
        <strain evidence="2 3">GR2756</strain>
    </source>
</reference>
<feature type="signal peptide" evidence="1">
    <location>
        <begin position="1"/>
        <end position="27"/>
    </location>
</feature>
<protein>
    <recommendedName>
        <fullName evidence="4">DUF4136 domain-containing protein</fullName>
    </recommendedName>
</protein>
<dbReference type="NCBIfam" id="NF047637">
    <property type="entry name" value="lipo_CC0125"/>
    <property type="match status" value="1"/>
</dbReference>
<dbReference type="Proteomes" id="UP001259572">
    <property type="component" value="Unassembled WGS sequence"/>
</dbReference>
<feature type="chain" id="PRO_5046904845" description="DUF4136 domain-containing protein" evidence="1">
    <location>
        <begin position="28"/>
        <end position="193"/>
    </location>
</feature>
<evidence type="ECO:0000313" key="2">
    <source>
        <dbReference type="EMBL" id="MDT9598304.1"/>
    </source>
</evidence>
<dbReference type="RefSeq" id="WP_315724224.1">
    <property type="nucleotide sequence ID" value="NZ_JAVUPU010000002.1"/>
</dbReference>